<accession>A0AAW8JK45</accession>
<comment type="caution">
    <text evidence="2">The sequence shown here is derived from an EMBL/GenBank/DDBJ whole genome shotgun (WGS) entry which is preliminary data.</text>
</comment>
<organism evidence="2 3">
    <name type="scientific">Acinetobacter gerneri</name>
    <dbReference type="NCBI Taxonomy" id="202952"/>
    <lineage>
        <taxon>Bacteria</taxon>
        <taxon>Pseudomonadati</taxon>
        <taxon>Pseudomonadota</taxon>
        <taxon>Gammaproteobacteria</taxon>
        <taxon>Moraxellales</taxon>
        <taxon>Moraxellaceae</taxon>
        <taxon>Acinetobacter</taxon>
    </lineage>
</organism>
<name>A0AAW8JK45_9GAMM</name>
<protein>
    <submittedName>
        <fullName evidence="2">Uncharacterized protein</fullName>
    </submittedName>
</protein>
<keyword evidence="1" id="KW-0732">Signal</keyword>
<dbReference type="Proteomes" id="UP001243195">
    <property type="component" value="Unassembled WGS sequence"/>
</dbReference>
<evidence type="ECO:0000313" key="2">
    <source>
        <dbReference type="EMBL" id="MDQ9071772.1"/>
    </source>
</evidence>
<reference evidence="2" key="1">
    <citation type="submission" date="2023-08" db="EMBL/GenBank/DDBJ databases">
        <title>Emergence of clinically-relevant ST2 carbapenem-resistant Acinetobacter baumannii strains in hospital sewages in Zhejiang, East of China.</title>
        <authorList>
            <person name="Kaichao C."/>
            <person name="Zhang R."/>
        </authorList>
    </citation>
    <scope>NUCLEOTIDE SEQUENCE</scope>
    <source>
        <strain evidence="2">M-SY-60</strain>
    </source>
</reference>
<dbReference type="RefSeq" id="WP_277090796.1">
    <property type="nucleotide sequence ID" value="NZ_JAKVJG010000006.1"/>
</dbReference>
<gene>
    <name evidence="2" type="ORF">RFH51_09895</name>
</gene>
<feature type="chain" id="PRO_5043454494" evidence="1">
    <location>
        <begin position="23"/>
        <end position="129"/>
    </location>
</feature>
<proteinExistence type="predicted"/>
<dbReference type="AlphaFoldDB" id="A0AAW8JK45"/>
<feature type="signal peptide" evidence="1">
    <location>
        <begin position="1"/>
        <end position="22"/>
    </location>
</feature>
<evidence type="ECO:0000313" key="3">
    <source>
        <dbReference type="Proteomes" id="UP001243195"/>
    </source>
</evidence>
<dbReference type="EMBL" id="JAVIDA010000011">
    <property type="protein sequence ID" value="MDQ9071772.1"/>
    <property type="molecule type" value="Genomic_DNA"/>
</dbReference>
<evidence type="ECO:0000256" key="1">
    <source>
        <dbReference type="SAM" id="SignalP"/>
    </source>
</evidence>
<sequence length="129" mass="15518">MKKITISVTMLLSFLLTQMVFAKQYDQMKFEIDFEQSPEFSKKMAQNSQIDLKQFMNMSDLKRNQLARQYFESQKIIQNRPKLNFEKNCENRITFDDYRIETGIRYGFSMRQAVNASGYYLPFNVCEKW</sequence>